<dbReference type="PATRIC" id="fig|1345023.5.peg.2222"/>
<dbReference type="AlphaFoldDB" id="U1LVW1"/>
<gene>
    <name evidence="2" type="ORF">M467_05595</name>
</gene>
<feature type="transmembrane region" description="Helical" evidence="1">
    <location>
        <begin position="7"/>
        <end position="29"/>
    </location>
</feature>
<keyword evidence="1" id="KW-1133">Transmembrane helix</keyword>
<organism evidence="2 3">
    <name type="scientific">Exiguobacterium chiriqhucha RW-2</name>
    <dbReference type="NCBI Taxonomy" id="1345023"/>
    <lineage>
        <taxon>Bacteria</taxon>
        <taxon>Bacillati</taxon>
        <taxon>Bacillota</taxon>
        <taxon>Bacilli</taxon>
        <taxon>Bacillales</taxon>
        <taxon>Bacillales Family XII. Incertae Sedis</taxon>
        <taxon>Exiguobacterium</taxon>
    </lineage>
</organism>
<keyword evidence="3" id="KW-1185">Reference proteome</keyword>
<dbReference type="Proteomes" id="UP000016464">
    <property type="component" value="Unassembled WGS sequence"/>
</dbReference>
<sequence length="81" mass="9126">MNIKTFTLMFIVIYLVLSLPSMLGIGYVIDWIPQASLSQRIRGYVMEGLANGFQFKIIISAIVSVGLISLLSEYRVKKSLR</sequence>
<keyword evidence="1" id="KW-0472">Membrane</keyword>
<dbReference type="OrthoDB" id="2456716at2"/>
<accession>U1LVW1</accession>
<evidence type="ECO:0000313" key="3">
    <source>
        <dbReference type="Proteomes" id="UP000016464"/>
    </source>
</evidence>
<evidence type="ECO:0000256" key="1">
    <source>
        <dbReference type="SAM" id="Phobius"/>
    </source>
</evidence>
<reference evidence="2 3" key="1">
    <citation type="journal article" date="2013" name="Genome Announc.">
        <title>Draft Genome Sequence of Exiguobacterium pavilionensis Strain RW-2, with Wide Thermal, Salinity, and pH Tolerance, Isolated from Modern Freshwater Microbialites.</title>
        <authorList>
            <person name="White R.A.III."/>
            <person name="Grassa C.J."/>
            <person name="Suttle C.A."/>
        </authorList>
    </citation>
    <scope>NUCLEOTIDE SEQUENCE [LARGE SCALE GENOMIC DNA]</scope>
    <source>
        <strain evidence="2 3">RW-2</strain>
    </source>
</reference>
<dbReference type="EMBL" id="ATCL01000020">
    <property type="protein sequence ID" value="ERG66749.1"/>
    <property type="molecule type" value="Genomic_DNA"/>
</dbReference>
<evidence type="ECO:0000313" key="2">
    <source>
        <dbReference type="EMBL" id="ERG66749.1"/>
    </source>
</evidence>
<name>U1LVW1_9BACL</name>
<proteinExistence type="predicted"/>
<dbReference type="RefSeq" id="WP_021067378.1">
    <property type="nucleotide sequence ID" value="NZ_ATCL01000020.1"/>
</dbReference>
<feature type="transmembrane region" description="Helical" evidence="1">
    <location>
        <begin position="49"/>
        <end position="71"/>
    </location>
</feature>
<comment type="caution">
    <text evidence="2">The sequence shown here is derived from an EMBL/GenBank/DDBJ whole genome shotgun (WGS) entry which is preliminary data.</text>
</comment>
<protein>
    <submittedName>
        <fullName evidence="2">Uncharacterized protein</fullName>
    </submittedName>
</protein>
<keyword evidence="1" id="KW-0812">Transmembrane</keyword>